<dbReference type="AlphaFoldDB" id="A0A3R8Q1H4"/>
<organism evidence="1 2">
    <name type="scientific">Maribacter algicola</name>
    <dbReference type="NCBI Taxonomy" id="2498892"/>
    <lineage>
        <taxon>Bacteria</taxon>
        <taxon>Pseudomonadati</taxon>
        <taxon>Bacteroidota</taxon>
        <taxon>Flavobacteriia</taxon>
        <taxon>Flavobacteriales</taxon>
        <taxon>Flavobacteriaceae</taxon>
        <taxon>Maribacter</taxon>
    </lineage>
</organism>
<dbReference type="Proteomes" id="UP000286990">
    <property type="component" value="Unassembled WGS sequence"/>
</dbReference>
<keyword evidence="2" id="KW-1185">Reference proteome</keyword>
<evidence type="ECO:0008006" key="3">
    <source>
        <dbReference type="Google" id="ProtNLM"/>
    </source>
</evidence>
<evidence type="ECO:0000313" key="2">
    <source>
        <dbReference type="Proteomes" id="UP000286990"/>
    </source>
</evidence>
<accession>A0A3R8Q1H4</accession>
<dbReference type="EMBL" id="QUSX01000002">
    <property type="protein sequence ID" value="RRQ47948.1"/>
    <property type="molecule type" value="Genomic_DNA"/>
</dbReference>
<dbReference type="GO" id="GO:0005506">
    <property type="term" value="F:iron ion binding"/>
    <property type="evidence" value="ECO:0007669"/>
    <property type="project" value="InterPro"/>
</dbReference>
<dbReference type="GO" id="GO:0016702">
    <property type="term" value="F:oxidoreductase activity, acting on single donors with incorporation of molecular oxygen, incorporation of two atoms of oxygen"/>
    <property type="evidence" value="ECO:0007669"/>
    <property type="project" value="InterPro"/>
</dbReference>
<reference evidence="2" key="2">
    <citation type="submission" date="2018-12" db="EMBL/GenBank/DDBJ databases">
        <title>Maribacter lutimaris sp. nov., isolated from marine sediment.</title>
        <authorList>
            <person name="Kim K.K."/>
        </authorList>
    </citation>
    <scope>NUCLEOTIDE SEQUENCE [LARGE SCALE GENOMIC DNA]</scope>
    <source>
        <strain evidence="2">PoM-212</strain>
    </source>
</reference>
<evidence type="ECO:0000313" key="1">
    <source>
        <dbReference type="EMBL" id="RRQ47948.1"/>
    </source>
</evidence>
<dbReference type="InterPro" id="IPR015889">
    <property type="entry name" value="Intradiol_dOase_core"/>
</dbReference>
<comment type="caution">
    <text evidence="1">The sequence shown here is derived from an EMBL/GenBank/DDBJ whole genome shotgun (WGS) entry which is preliminary data.</text>
</comment>
<dbReference type="Gene3D" id="2.60.130.10">
    <property type="entry name" value="Aromatic compound dioxygenase"/>
    <property type="match status" value="1"/>
</dbReference>
<proteinExistence type="predicted"/>
<dbReference type="SUPFAM" id="SSF49482">
    <property type="entry name" value="Aromatic compound dioxygenase"/>
    <property type="match status" value="1"/>
</dbReference>
<gene>
    <name evidence="1" type="ORF">DZC72_09375</name>
</gene>
<reference evidence="2" key="1">
    <citation type="submission" date="2018-08" db="EMBL/GenBank/DDBJ databases">
        <authorList>
            <person name="Khan S.A."/>
            <person name="J S.E."/>
        </authorList>
    </citation>
    <scope>NUCLEOTIDE SEQUENCE [LARGE SCALE GENOMIC DNA]</scope>
    <source>
        <strain evidence="2">PoM-212</strain>
    </source>
</reference>
<protein>
    <recommendedName>
        <fullName evidence="3">Intradiol ring-cleavage dioxygenases domain-containing protein</fullName>
    </recommendedName>
</protein>
<name>A0A3R8Q1H4_9FLAO</name>
<sequence length="178" mass="20454">MKNHQKRRNFLKGSIMASTGAVLLHTTDLFAKEPFSSPSISKTDIRTKLFGKQVEISGRVFDGSGKNPLQNVKIEFWHLSPNSEKIGHKGSLLTDTQGRYILKSDYPSKEMGKHTTIHFRVSRENKELVTELKFSDFGAYITDKHWESHQNLEDNLLFPQLEKSLYKTKINFNISINQ</sequence>